<dbReference type="PANTHER" id="PTHR38793:SF1">
    <property type="entry name" value="SMODS AND SLOG-ASSOCIATING 2TM EFFECTOR DOMAIN-CONTAINING PROTEIN"/>
    <property type="match status" value="1"/>
</dbReference>
<gene>
    <name evidence="4" type="ORF">G7Y89_g146</name>
</gene>
<dbReference type="AlphaFoldDB" id="A0A8H4RYL5"/>
<feature type="region of interest" description="Disordered" evidence="1">
    <location>
        <begin position="1"/>
        <end position="27"/>
    </location>
</feature>
<evidence type="ECO:0000256" key="2">
    <source>
        <dbReference type="SAM" id="Phobius"/>
    </source>
</evidence>
<feature type="transmembrane region" description="Helical" evidence="2">
    <location>
        <begin position="121"/>
        <end position="141"/>
    </location>
</feature>
<evidence type="ECO:0000259" key="3">
    <source>
        <dbReference type="Pfam" id="PF18142"/>
    </source>
</evidence>
<keyword evidence="2" id="KW-0472">Membrane</keyword>
<dbReference type="Pfam" id="PF18142">
    <property type="entry name" value="SLATT_fungal"/>
    <property type="match status" value="1"/>
</dbReference>
<name>A0A8H4RYL5_9HELO</name>
<feature type="domain" description="SMODS and SLOG-associating 2TM effector" evidence="3">
    <location>
        <begin position="77"/>
        <end position="202"/>
    </location>
</feature>
<dbReference type="InterPro" id="IPR041622">
    <property type="entry name" value="SLATT_fungi"/>
</dbReference>
<proteinExistence type="predicted"/>
<evidence type="ECO:0000313" key="4">
    <source>
        <dbReference type="EMBL" id="KAF4637923.1"/>
    </source>
</evidence>
<accession>A0A8H4RYL5</accession>
<keyword evidence="5" id="KW-1185">Reference proteome</keyword>
<feature type="transmembrane region" description="Helical" evidence="2">
    <location>
        <begin position="88"/>
        <end position="109"/>
    </location>
</feature>
<keyword evidence="2" id="KW-1133">Transmembrane helix</keyword>
<organism evidence="4 5">
    <name type="scientific">Cudoniella acicularis</name>
    <dbReference type="NCBI Taxonomy" id="354080"/>
    <lineage>
        <taxon>Eukaryota</taxon>
        <taxon>Fungi</taxon>
        <taxon>Dikarya</taxon>
        <taxon>Ascomycota</taxon>
        <taxon>Pezizomycotina</taxon>
        <taxon>Leotiomycetes</taxon>
        <taxon>Helotiales</taxon>
        <taxon>Tricladiaceae</taxon>
        <taxon>Cudoniella</taxon>
    </lineage>
</organism>
<protein>
    <recommendedName>
        <fullName evidence="3">SMODS and SLOG-associating 2TM effector domain-containing protein</fullName>
    </recommendedName>
</protein>
<dbReference type="NCBIfam" id="NF033635">
    <property type="entry name" value="SLATT_fungal"/>
    <property type="match status" value="1"/>
</dbReference>
<sequence length="236" mass="24659">MATTSTTTPPATNGALPSPQPSTDEKTAVAVEKINPLDPTTADDVTKMLGGPWPLKRSFAQVFWPPHGLDQGLYRTALTACTKNKYKFYITASIYNTCLILQLVLGAVLTGLGASSAGSNHTAITILAAANTVNAGLVALLHNSGLPARIRNDWVEYQKVVLWLEEVMRGGYGVGVAAPNGAVVGKDEVSREGWARFERARATVEGNRPNNYIGTPTGAGGVVSAAVSGDGPGNLV</sequence>
<evidence type="ECO:0000313" key="5">
    <source>
        <dbReference type="Proteomes" id="UP000566819"/>
    </source>
</evidence>
<dbReference type="Proteomes" id="UP000566819">
    <property type="component" value="Unassembled WGS sequence"/>
</dbReference>
<keyword evidence="2" id="KW-0812">Transmembrane</keyword>
<comment type="caution">
    <text evidence="4">The sequence shown here is derived from an EMBL/GenBank/DDBJ whole genome shotgun (WGS) entry which is preliminary data.</text>
</comment>
<reference evidence="4 5" key="1">
    <citation type="submission" date="2020-03" db="EMBL/GenBank/DDBJ databases">
        <title>Draft Genome Sequence of Cudoniella acicularis.</title>
        <authorList>
            <person name="Buettner E."/>
            <person name="Kellner H."/>
        </authorList>
    </citation>
    <scope>NUCLEOTIDE SEQUENCE [LARGE SCALE GENOMIC DNA]</scope>
    <source>
        <strain evidence="4 5">DSM 108380</strain>
    </source>
</reference>
<dbReference type="PANTHER" id="PTHR38793">
    <property type="entry name" value="SLATT_FUNGAL DOMAIN-CONTAINING PROTEIN-RELATED"/>
    <property type="match status" value="1"/>
</dbReference>
<dbReference type="OrthoDB" id="5398270at2759"/>
<dbReference type="EMBL" id="JAAMPI010000005">
    <property type="protein sequence ID" value="KAF4637923.1"/>
    <property type="molecule type" value="Genomic_DNA"/>
</dbReference>
<feature type="compositionally biased region" description="Low complexity" evidence="1">
    <location>
        <begin position="1"/>
        <end position="12"/>
    </location>
</feature>
<evidence type="ECO:0000256" key="1">
    <source>
        <dbReference type="SAM" id="MobiDB-lite"/>
    </source>
</evidence>